<keyword evidence="1" id="KW-0472">Membrane</keyword>
<evidence type="ECO:0000313" key="3">
    <source>
        <dbReference type="Proteomes" id="UP000265566"/>
    </source>
</evidence>
<proteinExistence type="predicted"/>
<evidence type="ECO:0000256" key="1">
    <source>
        <dbReference type="SAM" id="Phobius"/>
    </source>
</evidence>
<name>A0A396HZC7_MEDTR</name>
<evidence type="ECO:0000313" key="2">
    <source>
        <dbReference type="EMBL" id="RHN58669.1"/>
    </source>
</evidence>
<dbReference type="AlphaFoldDB" id="A0A396HZC7"/>
<sequence length="71" mass="7798">MAFQTNQSYLFDILCIFMMMSSGFVASVVVPPGGVCTVPCTATCDRDCHDKGFQKSGCFTHLEKTTCCCFH</sequence>
<reference evidence="3" key="1">
    <citation type="journal article" date="2018" name="Nat. Plants">
        <title>Whole-genome landscape of Medicago truncatula symbiotic genes.</title>
        <authorList>
            <person name="Pecrix Y."/>
            <person name="Staton S.E."/>
            <person name="Sallet E."/>
            <person name="Lelandais-Briere C."/>
            <person name="Moreau S."/>
            <person name="Carrere S."/>
            <person name="Blein T."/>
            <person name="Jardinaud M.F."/>
            <person name="Latrasse D."/>
            <person name="Zouine M."/>
            <person name="Zahm M."/>
            <person name="Kreplak J."/>
            <person name="Mayjonade B."/>
            <person name="Satge C."/>
            <person name="Perez M."/>
            <person name="Cauet S."/>
            <person name="Marande W."/>
            <person name="Chantry-Darmon C."/>
            <person name="Lopez-Roques C."/>
            <person name="Bouchez O."/>
            <person name="Berard A."/>
            <person name="Debelle F."/>
            <person name="Munos S."/>
            <person name="Bendahmane A."/>
            <person name="Berges H."/>
            <person name="Niebel A."/>
            <person name="Buitink J."/>
            <person name="Frugier F."/>
            <person name="Benhamed M."/>
            <person name="Crespi M."/>
            <person name="Gouzy J."/>
            <person name="Gamas P."/>
        </authorList>
    </citation>
    <scope>NUCLEOTIDE SEQUENCE [LARGE SCALE GENOMIC DNA]</scope>
    <source>
        <strain evidence="3">cv. Jemalong A17</strain>
    </source>
</reference>
<gene>
    <name evidence="2" type="ORF">MtrunA17_Chr4g0004851</name>
</gene>
<organism evidence="2 3">
    <name type="scientific">Medicago truncatula</name>
    <name type="common">Barrel medic</name>
    <name type="synonym">Medicago tribuloides</name>
    <dbReference type="NCBI Taxonomy" id="3880"/>
    <lineage>
        <taxon>Eukaryota</taxon>
        <taxon>Viridiplantae</taxon>
        <taxon>Streptophyta</taxon>
        <taxon>Embryophyta</taxon>
        <taxon>Tracheophyta</taxon>
        <taxon>Spermatophyta</taxon>
        <taxon>Magnoliopsida</taxon>
        <taxon>eudicotyledons</taxon>
        <taxon>Gunneridae</taxon>
        <taxon>Pentapetalae</taxon>
        <taxon>rosids</taxon>
        <taxon>fabids</taxon>
        <taxon>Fabales</taxon>
        <taxon>Fabaceae</taxon>
        <taxon>Papilionoideae</taxon>
        <taxon>50 kb inversion clade</taxon>
        <taxon>NPAAA clade</taxon>
        <taxon>Hologalegina</taxon>
        <taxon>IRL clade</taxon>
        <taxon>Trifolieae</taxon>
        <taxon>Medicago</taxon>
    </lineage>
</organism>
<comment type="caution">
    <text evidence="2">The sequence shown here is derived from an EMBL/GenBank/DDBJ whole genome shotgun (WGS) entry which is preliminary data.</text>
</comment>
<keyword evidence="1" id="KW-0812">Transmembrane</keyword>
<protein>
    <submittedName>
        <fullName evidence="2">Uncharacterized protein</fullName>
    </submittedName>
</protein>
<keyword evidence="1" id="KW-1133">Transmembrane helix</keyword>
<dbReference type="EMBL" id="PSQE01000004">
    <property type="protein sequence ID" value="RHN58669.1"/>
    <property type="molecule type" value="Genomic_DNA"/>
</dbReference>
<feature type="transmembrane region" description="Helical" evidence="1">
    <location>
        <begin position="9"/>
        <end position="30"/>
    </location>
</feature>
<accession>A0A396HZC7</accession>
<dbReference type="Proteomes" id="UP000265566">
    <property type="component" value="Chromosome 4"/>
</dbReference>
<dbReference type="Gramene" id="rna20601">
    <property type="protein sequence ID" value="RHN58669.1"/>
    <property type="gene ID" value="gene20601"/>
</dbReference>